<accession>A0A139IAJ5</accession>
<dbReference type="OrthoDB" id="194443at2759"/>
<protein>
    <recommendedName>
        <fullName evidence="3">BTB domain-containing protein</fullName>
    </recommendedName>
</protein>
<proteinExistence type="predicted"/>
<name>A0A139IAJ5_9PEZI</name>
<reference evidence="1 2" key="1">
    <citation type="submission" date="2015-07" db="EMBL/GenBank/DDBJ databases">
        <title>Comparative genomics of the Sigatoka disease complex on banana suggests a link between parallel evolutionary changes in Pseudocercospora fijiensis and Pseudocercospora eumusae and increased virulence on the banana host.</title>
        <authorList>
            <person name="Chang T.-C."/>
            <person name="Salvucci A."/>
            <person name="Crous P.W."/>
            <person name="Stergiopoulos I."/>
        </authorList>
    </citation>
    <scope>NUCLEOTIDE SEQUENCE [LARGE SCALE GENOMIC DNA]</scope>
    <source>
        <strain evidence="1 2">CBS 116634</strain>
    </source>
</reference>
<dbReference type="EMBL" id="LFZO01000183">
    <property type="protein sequence ID" value="KXT11767.1"/>
    <property type="molecule type" value="Genomic_DNA"/>
</dbReference>
<comment type="caution">
    <text evidence="1">The sequence shown here is derived from an EMBL/GenBank/DDBJ whole genome shotgun (WGS) entry which is preliminary data.</text>
</comment>
<sequence>MIMDDFIRRLEGPTVVVCVGPTEERRDFKVAKDLLFEKSEWFKNALKDERFVEGQLNIIELPEDTPSVFAAFYYFILHHDELAFEAVCVQHDGIEACCEQLKLCIDLWIFGDKIRMLELQNAAMKRACVIVRECDIRKAAIPAAVLQNCFSKTLPGSPLQVLAADYVVDCMVTEPQKSAQLLSGLATVEGFVTALLKSHVKYHEMNADIAPDSTFPRYLEPYRYREILYDPPARQEKTNPYSYDGRLDESYLKCLDCKQAEDDVELRCANCMKGSTEEKVAAVPLCEDCAFKREMEANATS</sequence>
<dbReference type="PANTHER" id="PTHR47843:SF2">
    <property type="entry name" value="BTB DOMAIN-CONTAINING PROTEIN"/>
    <property type="match status" value="1"/>
</dbReference>
<dbReference type="AlphaFoldDB" id="A0A139IAJ5"/>
<organism evidence="1 2">
    <name type="scientific">Pseudocercospora musae</name>
    <dbReference type="NCBI Taxonomy" id="113226"/>
    <lineage>
        <taxon>Eukaryota</taxon>
        <taxon>Fungi</taxon>
        <taxon>Dikarya</taxon>
        <taxon>Ascomycota</taxon>
        <taxon>Pezizomycotina</taxon>
        <taxon>Dothideomycetes</taxon>
        <taxon>Dothideomycetidae</taxon>
        <taxon>Mycosphaerellales</taxon>
        <taxon>Mycosphaerellaceae</taxon>
        <taxon>Pseudocercospora</taxon>
    </lineage>
</organism>
<dbReference type="InterPro" id="IPR011333">
    <property type="entry name" value="SKP1/BTB/POZ_sf"/>
</dbReference>
<dbReference type="STRING" id="113226.A0A139IAJ5"/>
<gene>
    <name evidence="1" type="ORF">AC579_1641</name>
</gene>
<dbReference type="Proteomes" id="UP000073492">
    <property type="component" value="Unassembled WGS sequence"/>
</dbReference>
<keyword evidence="2" id="KW-1185">Reference proteome</keyword>
<dbReference type="PANTHER" id="PTHR47843">
    <property type="entry name" value="BTB DOMAIN-CONTAINING PROTEIN-RELATED"/>
    <property type="match status" value="1"/>
</dbReference>
<evidence type="ECO:0000313" key="2">
    <source>
        <dbReference type="Proteomes" id="UP000073492"/>
    </source>
</evidence>
<dbReference type="Gene3D" id="3.30.710.10">
    <property type="entry name" value="Potassium Channel Kv1.1, Chain A"/>
    <property type="match status" value="1"/>
</dbReference>
<evidence type="ECO:0000313" key="1">
    <source>
        <dbReference type="EMBL" id="KXT11767.1"/>
    </source>
</evidence>
<evidence type="ECO:0008006" key="3">
    <source>
        <dbReference type="Google" id="ProtNLM"/>
    </source>
</evidence>